<organism evidence="1 2">
    <name type="scientific">Eragrostis curvula</name>
    <name type="common">weeping love grass</name>
    <dbReference type="NCBI Taxonomy" id="38414"/>
    <lineage>
        <taxon>Eukaryota</taxon>
        <taxon>Viridiplantae</taxon>
        <taxon>Streptophyta</taxon>
        <taxon>Embryophyta</taxon>
        <taxon>Tracheophyta</taxon>
        <taxon>Spermatophyta</taxon>
        <taxon>Magnoliopsida</taxon>
        <taxon>Liliopsida</taxon>
        <taxon>Poales</taxon>
        <taxon>Poaceae</taxon>
        <taxon>PACMAD clade</taxon>
        <taxon>Chloridoideae</taxon>
        <taxon>Eragrostideae</taxon>
        <taxon>Eragrostidinae</taxon>
        <taxon>Eragrostis</taxon>
    </lineage>
</organism>
<proteinExistence type="predicted"/>
<dbReference type="PANTHER" id="PTHR36766:SF73">
    <property type="entry name" value="NB-ARC DOMAIN-CONTAINING PROTEIN"/>
    <property type="match status" value="1"/>
</dbReference>
<dbReference type="Gene3D" id="3.80.10.10">
    <property type="entry name" value="Ribonuclease Inhibitor"/>
    <property type="match status" value="1"/>
</dbReference>
<dbReference type="OrthoDB" id="1725454at2759"/>
<feature type="non-terminal residue" evidence="1">
    <location>
        <position position="1"/>
    </location>
</feature>
<accession>A0A5J9TTS1</accession>
<dbReference type="AlphaFoldDB" id="A0A5J9TTS1"/>
<protein>
    <recommendedName>
        <fullName evidence="3">NB-ARC domain-containing protein</fullName>
    </recommendedName>
</protein>
<reference evidence="1 2" key="1">
    <citation type="journal article" date="2019" name="Sci. Rep.">
        <title>A high-quality genome of Eragrostis curvula grass provides insights into Poaceae evolution and supports new strategies to enhance forage quality.</title>
        <authorList>
            <person name="Carballo J."/>
            <person name="Santos B.A.C.M."/>
            <person name="Zappacosta D."/>
            <person name="Garbus I."/>
            <person name="Selva J.P."/>
            <person name="Gallo C.A."/>
            <person name="Diaz A."/>
            <person name="Albertini E."/>
            <person name="Caccamo M."/>
            <person name="Echenique V."/>
        </authorList>
    </citation>
    <scope>NUCLEOTIDE SEQUENCE [LARGE SCALE GENOMIC DNA]</scope>
    <source>
        <strain evidence="2">cv. Victoria</strain>
        <tissue evidence="1">Leaf</tissue>
    </source>
</reference>
<evidence type="ECO:0000313" key="1">
    <source>
        <dbReference type="EMBL" id="TVU14796.1"/>
    </source>
</evidence>
<dbReference type="InterPro" id="IPR032675">
    <property type="entry name" value="LRR_dom_sf"/>
</dbReference>
<dbReference type="Proteomes" id="UP000324897">
    <property type="component" value="Unassembled WGS sequence"/>
</dbReference>
<name>A0A5J9TTS1_9POAL</name>
<dbReference type="EMBL" id="RWGY01000031">
    <property type="protein sequence ID" value="TVU14796.1"/>
    <property type="molecule type" value="Genomic_DNA"/>
</dbReference>
<evidence type="ECO:0008006" key="3">
    <source>
        <dbReference type="Google" id="ProtNLM"/>
    </source>
</evidence>
<gene>
    <name evidence="1" type="ORF">EJB05_38289</name>
</gene>
<sequence length="155" mass="17566">MRLTSLKHLYCYVAYGETRLTYDQESAIQLLTSLQKLEFTWCKVLQDLPVGLHSLPSLRKLVVTCCRSIKRLPEQGLPPSLEELVISGCSKELTEQCMMLPTSKLKAFKLLYIALDFRKQNGNFCAILSSEIQCDSNARMLYSYSIACSSLQSLI</sequence>
<dbReference type="Gramene" id="TVU14796">
    <property type="protein sequence ID" value="TVU14796"/>
    <property type="gene ID" value="EJB05_38289"/>
</dbReference>
<keyword evidence="2" id="KW-1185">Reference proteome</keyword>
<dbReference type="PANTHER" id="PTHR36766">
    <property type="entry name" value="PLANT BROAD-SPECTRUM MILDEW RESISTANCE PROTEIN RPW8"/>
    <property type="match status" value="1"/>
</dbReference>
<evidence type="ECO:0000313" key="2">
    <source>
        <dbReference type="Proteomes" id="UP000324897"/>
    </source>
</evidence>
<dbReference type="SUPFAM" id="SSF52058">
    <property type="entry name" value="L domain-like"/>
    <property type="match status" value="1"/>
</dbReference>
<comment type="caution">
    <text evidence="1">The sequence shown here is derived from an EMBL/GenBank/DDBJ whole genome shotgun (WGS) entry which is preliminary data.</text>
</comment>